<protein>
    <recommendedName>
        <fullName evidence="3">AraC family transcriptional regulator</fullName>
    </recommendedName>
</protein>
<keyword evidence="2" id="KW-1185">Reference proteome</keyword>
<dbReference type="GeneID" id="77000028"/>
<evidence type="ECO:0000313" key="1">
    <source>
        <dbReference type="EMBL" id="MCY9606685.1"/>
    </source>
</evidence>
<organism evidence="1 2">
    <name type="scientific">Paenibacillus thiaminolyticus</name>
    <name type="common">Bacillus thiaminolyticus</name>
    <dbReference type="NCBI Taxonomy" id="49283"/>
    <lineage>
        <taxon>Bacteria</taxon>
        <taxon>Bacillati</taxon>
        <taxon>Bacillota</taxon>
        <taxon>Bacilli</taxon>
        <taxon>Bacillales</taxon>
        <taxon>Paenibacillaceae</taxon>
        <taxon>Paenibacillus</taxon>
    </lineage>
</organism>
<dbReference type="RefSeq" id="WP_167386826.1">
    <property type="nucleotide sequence ID" value="NZ_CABMNB010000036.1"/>
</dbReference>
<dbReference type="Proteomes" id="UP001209276">
    <property type="component" value="Unassembled WGS sequence"/>
</dbReference>
<name>A0ABT4FR88_PANTH</name>
<gene>
    <name evidence="1" type="ORF">M5W83_05870</name>
</gene>
<accession>A0ABT4FR88</accession>
<dbReference type="EMBL" id="JAMDMM010000014">
    <property type="protein sequence ID" value="MCY9606685.1"/>
    <property type="molecule type" value="Genomic_DNA"/>
</dbReference>
<comment type="caution">
    <text evidence="1">The sequence shown here is derived from an EMBL/GenBank/DDBJ whole genome shotgun (WGS) entry which is preliminary data.</text>
</comment>
<proteinExistence type="predicted"/>
<evidence type="ECO:0000313" key="2">
    <source>
        <dbReference type="Proteomes" id="UP001209276"/>
    </source>
</evidence>
<sequence>MDGRPFHFGADKCYLLAPGNAARISNGYDNAVRFYWLAFAAIQVGLSRHTDYTGSLMPERYELAAYPFSRLIRIADELHARRHHRSDLESFRRQLRFQELLRFLFEQNFRSEHAPNPAQSVEDTIGYLQSNYGEPITVRQLAEWPDCRSGNIRPSSMS</sequence>
<reference evidence="1 2" key="1">
    <citation type="submission" date="2022-05" db="EMBL/GenBank/DDBJ databases">
        <title>Genome Sequencing of Bee-Associated Microbes.</title>
        <authorList>
            <person name="Dunlap C."/>
        </authorList>
    </citation>
    <scope>NUCLEOTIDE SEQUENCE [LARGE SCALE GENOMIC DNA]</scope>
    <source>
        <strain evidence="1 2">NRRL B-14613</strain>
    </source>
</reference>
<evidence type="ECO:0008006" key="3">
    <source>
        <dbReference type="Google" id="ProtNLM"/>
    </source>
</evidence>